<organism evidence="3 4">
    <name type="scientific">Myceligenerans pegani</name>
    <dbReference type="NCBI Taxonomy" id="2776917"/>
    <lineage>
        <taxon>Bacteria</taxon>
        <taxon>Bacillati</taxon>
        <taxon>Actinomycetota</taxon>
        <taxon>Actinomycetes</taxon>
        <taxon>Micrococcales</taxon>
        <taxon>Promicromonosporaceae</taxon>
        <taxon>Myceligenerans</taxon>
    </lineage>
</organism>
<dbReference type="RefSeq" id="WP_192863821.1">
    <property type="nucleotide sequence ID" value="NZ_JADAQT010000098.1"/>
</dbReference>
<protein>
    <submittedName>
        <fullName evidence="3">Alpha/beta hydrolase fold domain-containing protein</fullName>
    </submittedName>
</protein>
<dbReference type="EMBL" id="JADAQT010000098">
    <property type="protein sequence ID" value="MBE1877267.1"/>
    <property type="molecule type" value="Genomic_DNA"/>
</dbReference>
<dbReference type="InterPro" id="IPR029058">
    <property type="entry name" value="AB_hydrolase_fold"/>
</dbReference>
<feature type="domain" description="Alpha/beta hydrolase fold-3" evidence="2">
    <location>
        <begin position="75"/>
        <end position="282"/>
    </location>
</feature>
<accession>A0ABR9N2M4</accession>
<dbReference type="InterPro" id="IPR050300">
    <property type="entry name" value="GDXG_lipolytic_enzyme"/>
</dbReference>
<name>A0ABR9N2M4_9MICO</name>
<dbReference type="Gene3D" id="3.40.50.1820">
    <property type="entry name" value="alpha/beta hydrolase"/>
    <property type="match status" value="1"/>
</dbReference>
<evidence type="ECO:0000313" key="4">
    <source>
        <dbReference type="Proteomes" id="UP000625527"/>
    </source>
</evidence>
<proteinExistence type="predicted"/>
<comment type="caution">
    <text evidence="3">The sequence shown here is derived from an EMBL/GenBank/DDBJ whole genome shotgun (WGS) entry which is preliminary data.</text>
</comment>
<keyword evidence="4" id="KW-1185">Reference proteome</keyword>
<evidence type="ECO:0000259" key="2">
    <source>
        <dbReference type="Pfam" id="PF07859"/>
    </source>
</evidence>
<dbReference type="PANTHER" id="PTHR48081">
    <property type="entry name" value="AB HYDROLASE SUPERFAMILY PROTEIN C4A8.06C"/>
    <property type="match status" value="1"/>
</dbReference>
<dbReference type="Pfam" id="PF07859">
    <property type="entry name" value="Abhydrolase_3"/>
    <property type="match status" value="1"/>
</dbReference>
<keyword evidence="1 3" id="KW-0378">Hydrolase</keyword>
<dbReference type="InterPro" id="IPR013094">
    <property type="entry name" value="AB_hydrolase_3"/>
</dbReference>
<dbReference type="GO" id="GO:0016787">
    <property type="term" value="F:hydrolase activity"/>
    <property type="evidence" value="ECO:0007669"/>
    <property type="project" value="UniProtKB-KW"/>
</dbReference>
<evidence type="ECO:0000256" key="1">
    <source>
        <dbReference type="ARBA" id="ARBA00022801"/>
    </source>
</evidence>
<reference evidence="3 4" key="1">
    <citation type="submission" date="2020-10" db="EMBL/GenBank/DDBJ databases">
        <title>Myceligenerans pegani sp. nov., an endophytic actinomycete isolated from Peganum harmala L. in Xinjiang, China.</title>
        <authorList>
            <person name="Xin L."/>
        </authorList>
    </citation>
    <scope>NUCLEOTIDE SEQUENCE [LARGE SCALE GENOMIC DNA]</scope>
    <source>
        <strain evidence="3 4">TRM65318</strain>
    </source>
</reference>
<sequence length="308" mass="33024">MPSPLRNPRLAAVAARGVQALHSAAGRRLTVAARHRLPEYPGVPEPLVVPTPHGEVTAWAYRPPEEAGPPPPVYVNLHGGGFVLRGADQDDPWCRLLAAEAGVVVLNVDYDVAPQARFPVPPHQVHAVLDWAAEHGAAHGWDGRRLSVGGQSAGGALAAAASRLAFERARPRVALQVLHYPPLDLTVPAAEKHSPLAKPLLRPWMGDMFDAAYIPDAGQRADRLASPAAPSDTADLTGIAPAVVIACEHDILRAEARRYADRLESAGALVAYREIPDRDHGYDISDDATGRETYTWIAKLLRETHATA</sequence>
<gene>
    <name evidence="3" type="ORF">IHE71_16365</name>
</gene>
<dbReference type="PANTHER" id="PTHR48081:SF8">
    <property type="entry name" value="ALPHA_BETA HYDROLASE FOLD-3 DOMAIN-CONTAINING PROTEIN-RELATED"/>
    <property type="match status" value="1"/>
</dbReference>
<dbReference type="Proteomes" id="UP000625527">
    <property type="component" value="Unassembled WGS sequence"/>
</dbReference>
<dbReference type="SUPFAM" id="SSF53474">
    <property type="entry name" value="alpha/beta-Hydrolases"/>
    <property type="match status" value="1"/>
</dbReference>
<evidence type="ECO:0000313" key="3">
    <source>
        <dbReference type="EMBL" id="MBE1877267.1"/>
    </source>
</evidence>